<organism evidence="2 3">
    <name type="scientific">Candidatus Stercoripulliclostridium merdigallinarum</name>
    <dbReference type="NCBI Taxonomy" id="2840951"/>
    <lineage>
        <taxon>Bacteria</taxon>
        <taxon>Bacillati</taxon>
        <taxon>Bacillota</taxon>
        <taxon>Clostridia</taxon>
        <taxon>Eubacteriales</taxon>
        <taxon>Candidatus Stercoripulliclostridium</taxon>
    </lineage>
</organism>
<evidence type="ECO:0000259" key="1">
    <source>
        <dbReference type="Pfam" id="PF13421"/>
    </source>
</evidence>
<protein>
    <submittedName>
        <fullName evidence="2">SPFH domain-containing protein</fullName>
    </submittedName>
</protein>
<dbReference type="Proteomes" id="UP000824094">
    <property type="component" value="Unassembled WGS sequence"/>
</dbReference>
<name>A0A9D1MHB2_9FIRM</name>
<dbReference type="Pfam" id="PF13421">
    <property type="entry name" value="Band_7_1"/>
    <property type="match status" value="1"/>
</dbReference>
<feature type="domain" description="SPFH" evidence="1">
    <location>
        <begin position="18"/>
        <end position="96"/>
    </location>
</feature>
<evidence type="ECO:0000313" key="2">
    <source>
        <dbReference type="EMBL" id="HIU60508.1"/>
    </source>
</evidence>
<comment type="caution">
    <text evidence="2">The sequence shown here is derived from an EMBL/GenBank/DDBJ whole genome shotgun (WGS) entry which is preliminary data.</text>
</comment>
<evidence type="ECO:0000313" key="3">
    <source>
        <dbReference type="Proteomes" id="UP000824094"/>
    </source>
</evidence>
<proteinExistence type="predicted"/>
<reference evidence="2" key="2">
    <citation type="journal article" date="2021" name="PeerJ">
        <title>Extensive microbial diversity within the chicken gut microbiome revealed by metagenomics and culture.</title>
        <authorList>
            <person name="Gilroy R."/>
            <person name="Ravi A."/>
            <person name="Getino M."/>
            <person name="Pursley I."/>
            <person name="Horton D.L."/>
            <person name="Alikhan N.F."/>
            <person name="Baker D."/>
            <person name="Gharbi K."/>
            <person name="Hall N."/>
            <person name="Watson M."/>
            <person name="Adriaenssens E.M."/>
            <person name="Foster-Nyarko E."/>
            <person name="Jarju S."/>
            <person name="Secka A."/>
            <person name="Antonio M."/>
            <person name="Oren A."/>
            <person name="Chaudhuri R.R."/>
            <person name="La Ragione R."/>
            <person name="Hildebrand F."/>
            <person name="Pallen M.J."/>
        </authorList>
    </citation>
    <scope>NUCLEOTIDE SEQUENCE</scope>
    <source>
        <strain evidence="2">18911</strain>
    </source>
</reference>
<dbReference type="PANTHER" id="PTHR37826:SF2">
    <property type="entry name" value="ZINC-RIBBON DOMAIN-CONTAINING PROTEIN"/>
    <property type="match status" value="1"/>
</dbReference>
<dbReference type="InterPro" id="IPR033880">
    <property type="entry name" value="SPFH_YdjI"/>
</dbReference>
<dbReference type="AlphaFoldDB" id="A0A9D1MHB2"/>
<dbReference type="PANTHER" id="PTHR37826">
    <property type="entry name" value="FLOTILLIN BAND_7_5 DOMAIN PROTEIN"/>
    <property type="match status" value="1"/>
</dbReference>
<reference evidence="2" key="1">
    <citation type="submission" date="2020-10" db="EMBL/GenBank/DDBJ databases">
        <authorList>
            <person name="Gilroy R."/>
        </authorList>
    </citation>
    <scope>NUCLEOTIDE SEQUENCE</scope>
    <source>
        <strain evidence="2">18911</strain>
    </source>
</reference>
<feature type="non-terminal residue" evidence="2">
    <location>
        <position position="97"/>
    </location>
</feature>
<accession>A0A9D1MHB2</accession>
<gene>
    <name evidence="2" type="ORF">IAB05_03830</name>
</gene>
<sequence>MALLKIIEWTGSGDDTMVFRYSARENAIERGSRLIVREGQAAIFCDKGKLADVFGPGTYSLDARTIPILTRMMAWRFAFETPYKSDVYFVSTRLFTG</sequence>
<dbReference type="EMBL" id="DVNF01000114">
    <property type="protein sequence ID" value="HIU60508.1"/>
    <property type="molecule type" value="Genomic_DNA"/>
</dbReference>